<name>A0A1Y2BLZ4_9TREE</name>
<dbReference type="InterPro" id="IPR011989">
    <property type="entry name" value="ARM-like"/>
</dbReference>
<keyword evidence="3" id="KW-0677">Repeat</keyword>
<proteinExistence type="inferred from homology"/>
<organism evidence="10 11">
    <name type="scientific">Naematelia encephala</name>
    <dbReference type="NCBI Taxonomy" id="71784"/>
    <lineage>
        <taxon>Eukaryota</taxon>
        <taxon>Fungi</taxon>
        <taxon>Dikarya</taxon>
        <taxon>Basidiomycota</taxon>
        <taxon>Agaricomycotina</taxon>
        <taxon>Tremellomycetes</taxon>
        <taxon>Tremellales</taxon>
        <taxon>Naemateliaceae</taxon>
        <taxon>Naematelia</taxon>
    </lineage>
</organism>
<dbReference type="GO" id="GO:0031145">
    <property type="term" value="P:anaphase-promoting complex-dependent catabolic process"/>
    <property type="evidence" value="ECO:0007669"/>
    <property type="project" value="TreeGrafter"/>
</dbReference>
<comment type="similarity">
    <text evidence="1">Belongs to the APC1 family.</text>
</comment>
<sequence length="1791" mass="198292">MARATALLPVLSPGELFFQRQRRGSDQAHLGRTSSTFFGRYEASSEVGHDELVWDKRTLVWSRGTEVFRKLTFEHEDEDISRALFVWFKTGDRFDTDEKQRIVPSDTFGPFHDPHPIAWGGPSSSHSRTPARLERTLVVFLETRAHVYFSSGEDVVVHLPFPVDGVWALPKGGAIIQRGLEKRELRRLGREKPKSLLRGIDQSSLSALDDLMELEEEGAPDLPRLYTLDDPFEELKMIVQGRNDLVEPLGAQHTTLLVTNDPYALIVVYDRSSGAVIFYRIANLPQHIDKPSIRTMRPEELLRQTDLPRPSLARNPSSFQTDRRLSSAADPLNRTQRRPRVSRGQETTTGDLQAALEPTSFPGSIVAPTKPITRARSVSSASAHIDRRISGADFMREDMVAPSNLDKDLRETTMLMGLARDEQKSRSDLILERIWVWKPPAPFDPDQCFVSENLSPSFVHINIHVSTPHPELHIFPVTLSPQVTIRHSHSVPCIAAVPVLATRHRIFDTLALSPDGHLGLVTSGTQQIPVTLPLHAGDGRDEVARKLATSLSMVVQQAPVDRIVGLVAGPTLIFEDGERLRVSLDHRLRPSLARRCFEALSFALPPDAFFTLKRELLLQIQSLPVAQRGDDLWDVFSRTVRNMLGMPTAMAPAAALDRLSEEAAQHADPTIRRLARSSKPVRSLPNAYDVPDPSILLALHLVAQDCRLSSSRQPDLQRLVPLVVELASMVGKWEWADYWRRILPAMPYPIADTSVLDKDDPPPDIMTYLSRRLVSRTKPFPSPSTCFQFTSELGQVSPCAQTALVVEIYDSFRSLPVTEAAKAMVELIIRRKLTHEWIADLPFGIALPILEMIRVCQYHPPKGWTKECYQFVRRTDLAKDWRGMDENLSNDYDAHATVGALMASINEAAKGKAYQPALPHVRFGSDRRVQEVERIMQTTTCRTINVQDPRGASEQEIVQYHQTIVNTIAHRTLSILFGTRRTTITDLSVKISPNNTEHADWPCFHNGVAAALSISPDCEGITSSWIVFNRPAQLNPEHGGFLLGLGLTGHLKNLLTYHAFSYMEPRHDFTSVGLLLGLACSYAGSGDVLITKILSLHTHAILPLGSMELNASPIIQATSLVGLGILYAASRTLRMAEIALNEIGRRHMPGVDTFGEYQEAYAFSASAAFGLIMLGRGGHASSEVDRRMLARLRRYILGDVGDKSDGPTVTSPCATLALALMYLKSNRRDVADMLEIPQSAFALESVRPDLLLLRTFTRALIMWDEMTPSLGWIEDQLPPFIQSQHKSHKRHSAMELNTELAYLAIVSGACFAIGLKYAGTATELAHNNLLFFFGVLSKAAQGQSMTYEGRIRRNAARQGLNVVTLALAAVMSGTGELNVLRRLRVSHGQEGAGVTYGSHMAMHMAVGILFLGRGYYTLGNSNLAIAAMAISFFPRFLASPADNRAYPQAFRHLWALAVEPRCLIARDVDTGETVYLPVKLKLREGTRQQSLISPTLIAPFESLVSIDVDSPRYWPISYDLWLSRLHSDPKGNRSIFVCAGSMTGFDMHYDLVSPAAPPGVSPQDVVDLIKAHSADPALVALAEKFGGDAPIDAFVRTVLLECVSLDKPHMVGVYMGMFAALSSSDDTLLEQMAQIRFARTFYSPGVYERHYLAPTAGGDKRAALIRPNFLFALARRVGKDAVVDEGVKRTYLQDGVWPPSVGLAVWLANNGVPSAGLLAGLRGLVQQEASGASLVISVRDAANLVIRVRDTARRYAEIIAQSWDSDEHAPVDSKGWKLDSAQEAVDLWLAH</sequence>
<feature type="domain" description="Anaphase-promoting complex subunit 1 C-terminal" evidence="8">
    <location>
        <begin position="1567"/>
        <end position="1677"/>
    </location>
</feature>
<evidence type="ECO:0000256" key="6">
    <source>
        <dbReference type="SAM" id="MobiDB-lite"/>
    </source>
</evidence>
<keyword evidence="11" id="KW-1185">Reference proteome</keyword>
<dbReference type="GO" id="GO:0070979">
    <property type="term" value="P:protein K11-linked ubiquitination"/>
    <property type="evidence" value="ECO:0007669"/>
    <property type="project" value="TreeGrafter"/>
</dbReference>
<dbReference type="Gene3D" id="1.25.10.10">
    <property type="entry name" value="Leucine-rich Repeat Variant"/>
    <property type="match status" value="2"/>
</dbReference>
<dbReference type="Pfam" id="PF12859">
    <property type="entry name" value="ANAPC1"/>
    <property type="match status" value="1"/>
</dbReference>
<protein>
    <submittedName>
        <fullName evidence="10">Uncharacterized protein</fullName>
    </submittedName>
</protein>
<evidence type="ECO:0000256" key="5">
    <source>
        <dbReference type="ARBA" id="ARBA00023306"/>
    </source>
</evidence>
<dbReference type="InterPro" id="IPR048971">
    <property type="entry name" value="Apc1_3rd"/>
</dbReference>
<gene>
    <name evidence="10" type="ORF">BCR39DRAFT_510961</name>
</gene>
<dbReference type="InterPro" id="IPR041221">
    <property type="entry name" value="APC1_C"/>
</dbReference>
<reference evidence="10 11" key="1">
    <citation type="submission" date="2016-07" db="EMBL/GenBank/DDBJ databases">
        <title>Pervasive Adenine N6-methylation of Active Genes in Fungi.</title>
        <authorList>
            <consortium name="DOE Joint Genome Institute"/>
            <person name="Mondo S.J."/>
            <person name="Dannebaum R.O."/>
            <person name="Kuo R.C."/>
            <person name="Labutti K."/>
            <person name="Haridas S."/>
            <person name="Kuo A."/>
            <person name="Salamov A."/>
            <person name="Ahrendt S.R."/>
            <person name="Lipzen A."/>
            <person name="Sullivan W."/>
            <person name="Andreopoulos W.B."/>
            <person name="Clum A."/>
            <person name="Lindquist E."/>
            <person name="Daum C."/>
            <person name="Ramamoorthy G.K."/>
            <person name="Gryganskyi A."/>
            <person name="Culley D."/>
            <person name="Magnuson J.K."/>
            <person name="James T.Y."/>
            <person name="O'Malley M.A."/>
            <person name="Stajich J.E."/>
            <person name="Spatafora J.W."/>
            <person name="Visel A."/>
            <person name="Grigoriev I.V."/>
        </authorList>
    </citation>
    <scope>NUCLEOTIDE SEQUENCE [LARGE SCALE GENOMIC DNA]</scope>
    <source>
        <strain evidence="10 11">68-887.2</strain>
    </source>
</reference>
<dbReference type="Pfam" id="PF18122">
    <property type="entry name" value="APC1_C"/>
    <property type="match status" value="1"/>
</dbReference>
<dbReference type="PANTHER" id="PTHR12827:SF3">
    <property type="entry name" value="ANAPHASE-PROMOTING COMPLEX SUBUNIT 1"/>
    <property type="match status" value="1"/>
</dbReference>
<evidence type="ECO:0000259" key="7">
    <source>
        <dbReference type="Pfam" id="PF12859"/>
    </source>
</evidence>
<dbReference type="STRING" id="71784.A0A1Y2BLZ4"/>
<keyword evidence="5" id="KW-0131">Cell cycle</keyword>
<dbReference type="GO" id="GO:0060090">
    <property type="term" value="F:molecular adaptor activity"/>
    <property type="evidence" value="ECO:0007669"/>
    <property type="project" value="TreeGrafter"/>
</dbReference>
<evidence type="ECO:0000256" key="4">
    <source>
        <dbReference type="ARBA" id="ARBA00022776"/>
    </source>
</evidence>
<evidence type="ECO:0000259" key="9">
    <source>
        <dbReference type="Pfam" id="PF21282"/>
    </source>
</evidence>
<dbReference type="GO" id="GO:0051301">
    <property type="term" value="P:cell division"/>
    <property type="evidence" value="ECO:0007669"/>
    <property type="project" value="UniProtKB-KW"/>
</dbReference>
<evidence type="ECO:0000256" key="1">
    <source>
        <dbReference type="ARBA" id="ARBA00010547"/>
    </source>
</evidence>
<feature type="domain" description="Anaphase-promoting complex subunit 1 beta-sandwich" evidence="9">
    <location>
        <begin position="1461"/>
        <end position="1520"/>
    </location>
</feature>
<dbReference type="PANTHER" id="PTHR12827">
    <property type="entry name" value="MEIOTIC CHECKPOINT REGULATOR TSG24 FAMILY MEMBER"/>
    <property type="match status" value="1"/>
</dbReference>
<evidence type="ECO:0000313" key="10">
    <source>
        <dbReference type="EMBL" id="ORY35597.1"/>
    </source>
</evidence>
<dbReference type="InterPro" id="IPR024990">
    <property type="entry name" value="Apc1"/>
</dbReference>
<comment type="caution">
    <text evidence="10">The sequence shown here is derived from an EMBL/GenBank/DDBJ whole genome shotgun (WGS) entry which is preliminary data.</text>
</comment>
<evidence type="ECO:0000259" key="8">
    <source>
        <dbReference type="Pfam" id="PF18122"/>
    </source>
</evidence>
<dbReference type="InterPro" id="IPR049255">
    <property type="entry name" value="Apc1_N"/>
</dbReference>
<evidence type="ECO:0000256" key="3">
    <source>
        <dbReference type="ARBA" id="ARBA00022737"/>
    </source>
</evidence>
<feature type="region of interest" description="Disordered" evidence="6">
    <location>
        <begin position="302"/>
        <end position="357"/>
    </location>
</feature>
<dbReference type="FunCoup" id="A0A1Y2BLZ4">
    <property type="interactions" value="579"/>
</dbReference>
<keyword evidence="2" id="KW-0132">Cell division</keyword>
<dbReference type="OrthoDB" id="26401at2759"/>
<feature type="domain" description="Anaphase-promoting complex subunit 1 N-terminal" evidence="7">
    <location>
        <begin position="41"/>
        <end position="357"/>
    </location>
</feature>
<accession>A0A1Y2BLZ4</accession>
<evidence type="ECO:0000256" key="2">
    <source>
        <dbReference type="ARBA" id="ARBA00022618"/>
    </source>
</evidence>
<dbReference type="EMBL" id="MCFC01000001">
    <property type="protein sequence ID" value="ORY35597.1"/>
    <property type="molecule type" value="Genomic_DNA"/>
</dbReference>
<dbReference type="GO" id="GO:0007091">
    <property type="term" value="P:metaphase/anaphase transition of mitotic cell cycle"/>
    <property type="evidence" value="ECO:0007669"/>
    <property type="project" value="TreeGrafter"/>
</dbReference>
<dbReference type="GO" id="GO:0005680">
    <property type="term" value="C:anaphase-promoting complex"/>
    <property type="evidence" value="ECO:0007669"/>
    <property type="project" value="InterPro"/>
</dbReference>
<evidence type="ECO:0000313" key="11">
    <source>
        <dbReference type="Proteomes" id="UP000193986"/>
    </source>
</evidence>
<keyword evidence="4" id="KW-0498">Mitosis</keyword>
<dbReference type="Pfam" id="PF21282">
    <property type="entry name" value="APC1_3rd"/>
    <property type="match status" value="1"/>
</dbReference>
<dbReference type="Proteomes" id="UP000193986">
    <property type="component" value="Unassembled WGS sequence"/>
</dbReference>
<dbReference type="InParanoid" id="A0A1Y2BLZ4"/>